<reference evidence="10 11" key="1">
    <citation type="submission" date="2020-10" db="EMBL/GenBank/DDBJ databases">
        <title>Connecting structure to function with the recovery of over 1000 high-quality activated sludge metagenome-assembled genomes encoding full-length rRNA genes using long-read sequencing.</title>
        <authorList>
            <person name="Singleton C.M."/>
            <person name="Petriglieri F."/>
            <person name="Kristensen J.M."/>
            <person name="Kirkegaard R.H."/>
            <person name="Michaelsen T.Y."/>
            <person name="Andersen M.H."/>
            <person name="Karst S.M."/>
            <person name="Dueholm M.S."/>
            <person name="Nielsen P.H."/>
            <person name="Albertsen M."/>
        </authorList>
    </citation>
    <scope>NUCLEOTIDE SEQUENCE [LARGE SCALE GENOMIC DNA]</scope>
    <source>
        <strain evidence="10">Ribe_18-Q3-R11-54_BAT3C.373</strain>
    </source>
</reference>
<dbReference type="InterPro" id="IPR011495">
    <property type="entry name" value="Sig_transdc_His_kin_sub2_dim/P"/>
</dbReference>
<dbReference type="SUPFAM" id="SSF48452">
    <property type="entry name" value="TPR-like"/>
    <property type="match status" value="2"/>
</dbReference>
<dbReference type="PROSITE" id="PS50109">
    <property type="entry name" value="HIS_KIN"/>
    <property type="match status" value="1"/>
</dbReference>
<proteinExistence type="predicted"/>
<dbReference type="Gene3D" id="1.25.40.10">
    <property type="entry name" value="Tetratricopeptide repeat domain"/>
    <property type="match status" value="1"/>
</dbReference>
<evidence type="ECO:0000256" key="7">
    <source>
        <dbReference type="ARBA" id="ARBA00022840"/>
    </source>
</evidence>
<evidence type="ECO:0000256" key="5">
    <source>
        <dbReference type="ARBA" id="ARBA00022741"/>
    </source>
</evidence>
<evidence type="ECO:0000256" key="6">
    <source>
        <dbReference type="ARBA" id="ARBA00022777"/>
    </source>
</evidence>
<keyword evidence="4" id="KW-0808">Transferase</keyword>
<evidence type="ECO:0000259" key="9">
    <source>
        <dbReference type="PROSITE" id="PS50109"/>
    </source>
</evidence>
<dbReference type="GO" id="GO:0005524">
    <property type="term" value="F:ATP binding"/>
    <property type="evidence" value="ECO:0007669"/>
    <property type="project" value="UniProtKB-KW"/>
</dbReference>
<keyword evidence="6 10" id="KW-0418">Kinase</keyword>
<evidence type="ECO:0000256" key="3">
    <source>
        <dbReference type="ARBA" id="ARBA00022553"/>
    </source>
</evidence>
<dbReference type="Pfam" id="PF02518">
    <property type="entry name" value="HATPase_c"/>
    <property type="match status" value="1"/>
</dbReference>
<accession>A0A9D7S5Z7</accession>
<evidence type="ECO:0000256" key="8">
    <source>
        <dbReference type="SAM" id="Phobius"/>
    </source>
</evidence>
<sequence length="679" mass="78104">MRVLLLFCFLISLSLEGQEHFTPLGRDQLVADLSELIENKPDNALAVIEQWMLSYQHHKLVTHEDLCKVYKAQALIELDSTEKAIQLLNSLLNKSDPYTEALALKILAGIDFKNGRFFSSTTKIRSAMELAKSNHEEELMAELQEDLALVFDKISKPERAIHFYRRSLLLFTKLNKSSAMQKNALALGRIYLDLERLDSAVFFIKQSLELAQLKKNIPAIYESKVELANFYYINKNYAELNTIIQEIEQAKDTPKEDFFKVRLHVLKGNYAMTVLSEEKALEEFNKAEALSHQGFTPFIDYYIKSNLAEAYYRNGNVQKAYELIKYLNHNSTSYSSKENSKLAEAIESNSEVLIRDREIDYLKIQNQLKEERIRRELLLQAGLKRENQLKDYTLKQEHQLHEAAVREQALQSQQLQQERVMSQALVRENDLRKATLVDEQNFQTVLWFGIILLMGLSLLVFFLLRKQQEKNAIIIKQTNDLEFINKEVHHRVKNNLQVISSLLDLQSKYAQDNGYQNLLMESKHRVQSMAFIHQNLYASAGLNMVDMPNYVLNLVDHLVTAYQKEGEKVNIQVEVDPIQLHMDTVVSIGMIINELVTNALKYAFYNLGGGTIQVSLKEVDERIHLGIKDDGVGIPEGIDIAGSSSFGYKMVRAFVQKLKGKLDLNRIQGTQIQIQFSKK</sequence>
<dbReference type="Pfam" id="PF07568">
    <property type="entry name" value="HisKA_2"/>
    <property type="match status" value="1"/>
</dbReference>
<feature type="domain" description="Histidine kinase" evidence="9">
    <location>
        <begin position="487"/>
        <end position="679"/>
    </location>
</feature>
<evidence type="ECO:0000256" key="1">
    <source>
        <dbReference type="ARBA" id="ARBA00000085"/>
    </source>
</evidence>
<protein>
    <recommendedName>
        <fullName evidence="2">histidine kinase</fullName>
        <ecNumber evidence="2">2.7.13.3</ecNumber>
    </recommendedName>
</protein>
<dbReference type="InterPro" id="IPR011990">
    <property type="entry name" value="TPR-like_helical_dom_sf"/>
</dbReference>
<dbReference type="Gene3D" id="3.30.450.20">
    <property type="entry name" value="PAS domain"/>
    <property type="match status" value="1"/>
</dbReference>
<keyword evidence="5" id="KW-0547">Nucleotide-binding</keyword>
<keyword evidence="7" id="KW-0067">ATP-binding</keyword>
<dbReference type="Proteomes" id="UP000808349">
    <property type="component" value="Unassembled WGS sequence"/>
</dbReference>
<dbReference type="InterPro" id="IPR005467">
    <property type="entry name" value="His_kinase_dom"/>
</dbReference>
<evidence type="ECO:0000256" key="4">
    <source>
        <dbReference type="ARBA" id="ARBA00022679"/>
    </source>
</evidence>
<dbReference type="EC" id="2.7.13.3" evidence="2"/>
<dbReference type="Gene3D" id="3.30.565.10">
    <property type="entry name" value="Histidine kinase-like ATPase, C-terminal domain"/>
    <property type="match status" value="1"/>
</dbReference>
<organism evidence="10 11">
    <name type="scientific">Candidatus Defluviibacterium haderslevense</name>
    <dbReference type="NCBI Taxonomy" id="2981993"/>
    <lineage>
        <taxon>Bacteria</taxon>
        <taxon>Pseudomonadati</taxon>
        <taxon>Bacteroidota</taxon>
        <taxon>Saprospiria</taxon>
        <taxon>Saprospirales</taxon>
        <taxon>Saprospiraceae</taxon>
        <taxon>Candidatus Defluviibacterium</taxon>
    </lineage>
</organism>
<dbReference type="PANTHER" id="PTHR41523">
    <property type="entry name" value="TWO-COMPONENT SYSTEM SENSOR PROTEIN"/>
    <property type="match status" value="1"/>
</dbReference>
<dbReference type="InterPro" id="IPR003594">
    <property type="entry name" value="HATPase_dom"/>
</dbReference>
<dbReference type="InterPro" id="IPR036890">
    <property type="entry name" value="HATPase_C_sf"/>
</dbReference>
<dbReference type="GO" id="GO:0004673">
    <property type="term" value="F:protein histidine kinase activity"/>
    <property type="evidence" value="ECO:0007669"/>
    <property type="project" value="UniProtKB-EC"/>
</dbReference>
<dbReference type="SMART" id="SM00387">
    <property type="entry name" value="HATPase_c"/>
    <property type="match status" value="1"/>
</dbReference>
<gene>
    <name evidence="10" type="ORF">IPO85_00425</name>
</gene>
<keyword evidence="8" id="KW-0472">Membrane</keyword>
<comment type="caution">
    <text evidence="10">The sequence shown here is derived from an EMBL/GenBank/DDBJ whole genome shotgun (WGS) entry which is preliminary data.</text>
</comment>
<keyword evidence="8" id="KW-1133">Transmembrane helix</keyword>
<name>A0A9D7S5Z7_9BACT</name>
<dbReference type="SUPFAM" id="SSF55874">
    <property type="entry name" value="ATPase domain of HSP90 chaperone/DNA topoisomerase II/histidine kinase"/>
    <property type="match status" value="1"/>
</dbReference>
<feature type="transmembrane region" description="Helical" evidence="8">
    <location>
        <begin position="445"/>
        <end position="464"/>
    </location>
</feature>
<dbReference type="EMBL" id="JADKFW010000004">
    <property type="protein sequence ID" value="MBK9715996.1"/>
    <property type="molecule type" value="Genomic_DNA"/>
</dbReference>
<dbReference type="AlphaFoldDB" id="A0A9D7S5Z7"/>
<evidence type="ECO:0000256" key="2">
    <source>
        <dbReference type="ARBA" id="ARBA00012438"/>
    </source>
</evidence>
<comment type="catalytic activity">
    <reaction evidence="1">
        <text>ATP + protein L-histidine = ADP + protein N-phospho-L-histidine.</text>
        <dbReference type="EC" id="2.7.13.3"/>
    </reaction>
</comment>
<keyword evidence="3" id="KW-0597">Phosphoprotein</keyword>
<keyword evidence="8" id="KW-0812">Transmembrane</keyword>
<evidence type="ECO:0000313" key="11">
    <source>
        <dbReference type="Proteomes" id="UP000808349"/>
    </source>
</evidence>
<dbReference type="PANTHER" id="PTHR41523:SF8">
    <property type="entry name" value="ETHYLENE RESPONSE SENSOR PROTEIN"/>
    <property type="match status" value="1"/>
</dbReference>
<evidence type="ECO:0000313" key="10">
    <source>
        <dbReference type="EMBL" id="MBK9715996.1"/>
    </source>
</evidence>